<name>A0ABM4SJ91_BOSIN</name>
<keyword evidence="2" id="KW-1185">Reference proteome</keyword>
<dbReference type="RefSeq" id="XP_070647860.1">
    <property type="nucleotide sequence ID" value="XM_070791759.1"/>
</dbReference>
<proteinExistence type="predicted"/>
<protein>
    <submittedName>
        <fullName evidence="3">Epididymis-specific alpha-mannosidase-like</fullName>
    </submittedName>
</protein>
<feature type="region of interest" description="Disordered" evidence="1">
    <location>
        <begin position="40"/>
        <end position="59"/>
    </location>
</feature>
<dbReference type="Proteomes" id="UP001652663">
    <property type="component" value="Chromosome 6"/>
</dbReference>
<evidence type="ECO:0000256" key="1">
    <source>
        <dbReference type="SAM" id="MobiDB-lite"/>
    </source>
</evidence>
<dbReference type="Gene3D" id="2.60.40.1360">
    <property type="match status" value="1"/>
</dbReference>
<evidence type="ECO:0000313" key="3">
    <source>
        <dbReference type="RefSeq" id="XP_070647860.1"/>
    </source>
</evidence>
<evidence type="ECO:0000313" key="2">
    <source>
        <dbReference type="Proteomes" id="UP001652663"/>
    </source>
</evidence>
<accession>A0ABM4SJ91</accession>
<organism evidence="2 3">
    <name type="scientific">Bos indicus</name>
    <name type="common">Zebu</name>
    <dbReference type="NCBI Taxonomy" id="9915"/>
    <lineage>
        <taxon>Eukaryota</taxon>
        <taxon>Metazoa</taxon>
        <taxon>Chordata</taxon>
        <taxon>Craniata</taxon>
        <taxon>Vertebrata</taxon>
        <taxon>Euteleostomi</taxon>
        <taxon>Mammalia</taxon>
        <taxon>Eutheria</taxon>
        <taxon>Laurasiatheria</taxon>
        <taxon>Artiodactyla</taxon>
        <taxon>Ruminantia</taxon>
        <taxon>Pecora</taxon>
        <taxon>Bovidae</taxon>
        <taxon>Bovinae</taxon>
        <taxon>Bos</taxon>
    </lineage>
</organism>
<sequence>MVNLQSVLRSLGSVVSVEECSLTGTWDVGTLQHWSWKIQDGHQHRGGAHRPLPPRRGPDIAIHPKEIRTFFIHFQEQ</sequence>
<dbReference type="InterPro" id="IPR011013">
    <property type="entry name" value="Gal_mutarotase_sf_dom"/>
</dbReference>
<gene>
    <name evidence="3" type="primary">LOC139183671</name>
</gene>
<reference evidence="3" key="1">
    <citation type="submission" date="2025-08" db="UniProtKB">
        <authorList>
            <consortium name="RefSeq"/>
        </authorList>
    </citation>
    <scope>IDENTIFICATION</scope>
    <source>
        <tissue evidence="3">Blood</tissue>
    </source>
</reference>
<dbReference type="SUPFAM" id="SSF74650">
    <property type="entry name" value="Galactose mutarotase-like"/>
    <property type="match status" value="1"/>
</dbReference>
<dbReference type="GeneID" id="139183671"/>